<accession>A0A9Q1FQG7</accession>
<evidence type="ECO:0000256" key="1">
    <source>
        <dbReference type="SAM" id="MobiDB-lite"/>
    </source>
</evidence>
<name>A0A9Q1FQG7_SYNKA</name>
<dbReference type="EMBL" id="JAINUF010000004">
    <property type="protein sequence ID" value="KAJ8363945.1"/>
    <property type="molecule type" value="Genomic_DNA"/>
</dbReference>
<proteinExistence type="predicted"/>
<evidence type="ECO:0000313" key="3">
    <source>
        <dbReference type="Proteomes" id="UP001152622"/>
    </source>
</evidence>
<keyword evidence="3" id="KW-1185">Reference proteome</keyword>
<reference evidence="2" key="1">
    <citation type="journal article" date="2023" name="Science">
        <title>Genome structures resolve the early diversification of teleost fishes.</title>
        <authorList>
            <person name="Parey E."/>
            <person name="Louis A."/>
            <person name="Montfort J."/>
            <person name="Bouchez O."/>
            <person name="Roques C."/>
            <person name="Iampietro C."/>
            <person name="Lluch J."/>
            <person name="Castinel A."/>
            <person name="Donnadieu C."/>
            <person name="Desvignes T."/>
            <person name="Floi Bucao C."/>
            <person name="Jouanno E."/>
            <person name="Wen M."/>
            <person name="Mejri S."/>
            <person name="Dirks R."/>
            <person name="Jansen H."/>
            <person name="Henkel C."/>
            <person name="Chen W.J."/>
            <person name="Zahm M."/>
            <person name="Cabau C."/>
            <person name="Klopp C."/>
            <person name="Thompson A.W."/>
            <person name="Robinson-Rechavi M."/>
            <person name="Braasch I."/>
            <person name="Lecointre G."/>
            <person name="Bobe J."/>
            <person name="Postlethwait J.H."/>
            <person name="Berthelot C."/>
            <person name="Roest Crollius H."/>
            <person name="Guiguen Y."/>
        </authorList>
    </citation>
    <scope>NUCLEOTIDE SEQUENCE</scope>
    <source>
        <strain evidence="2">WJC10195</strain>
    </source>
</reference>
<dbReference type="Proteomes" id="UP001152622">
    <property type="component" value="Chromosome 4"/>
</dbReference>
<evidence type="ECO:0000313" key="2">
    <source>
        <dbReference type="EMBL" id="KAJ8363945.1"/>
    </source>
</evidence>
<feature type="region of interest" description="Disordered" evidence="1">
    <location>
        <begin position="30"/>
        <end position="67"/>
    </location>
</feature>
<gene>
    <name evidence="2" type="ORF">SKAU_G00127760</name>
</gene>
<dbReference type="AlphaFoldDB" id="A0A9Q1FQG7"/>
<sequence length="67" mass="7437">MKKCGLNPTQLEDTAAQHAIWQQLCHQGVQRLEEDQSGGGEAETANLESERRETTPASSGQRGMRRQ</sequence>
<comment type="caution">
    <text evidence="2">The sequence shown here is derived from an EMBL/GenBank/DDBJ whole genome shotgun (WGS) entry which is preliminary data.</text>
</comment>
<organism evidence="2 3">
    <name type="scientific">Synaphobranchus kaupii</name>
    <name type="common">Kaup's arrowtooth eel</name>
    <dbReference type="NCBI Taxonomy" id="118154"/>
    <lineage>
        <taxon>Eukaryota</taxon>
        <taxon>Metazoa</taxon>
        <taxon>Chordata</taxon>
        <taxon>Craniata</taxon>
        <taxon>Vertebrata</taxon>
        <taxon>Euteleostomi</taxon>
        <taxon>Actinopterygii</taxon>
        <taxon>Neopterygii</taxon>
        <taxon>Teleostei</taxon>
        <taxon>Anguilliformes</taxon>
        <taxon>Synaphobranchidae</taxon>
        <taxon>Synaphobranchus</taxon>
    </lineage>
</organism>
<protein>
    <submittedName>
        <fullName evidence="2">Uncharacterized protein</fullName>
    </submittedName>
</protein>